<evidence type="ECO:0000313" key="1">
    <source>
        <dbReference type="EMBL" id="EFO80856.1"/>
    </source>
</evidence>
<dbReference type="eggNOG" id="ENOG502ZI4C">
    <property type="taxonomic scope" value="Bacteria"/>
</dbReference>
<dbReference type="STRING" id="765420.OSCT_1278"/>
<protein>
    <submittedName>
        <fullName evidence="1">Uncharacterized protein</fullName>
    </submittedName>
</protein>
<accession>E1ID77</accession>
<dbReference type="EMBL" id="ADVR01000038">
    <property type="protein sequence ID" value="EFO80856.1"/>
    <property type="molecule type" value="Genomic_DNA"/>
</dbReference>
<organism evidence="1 2">
    <name type="scientific">Oscillochloris trichoides DG-6</name>
    <dbReference type="NCBI Taxonomy" id="765420"/>
    <lineage>
        <taxon>Bacteria</taxon>
        <taxon>Bacillati</taxon>
        <taxon>Chloroflexota</taxon>
        <taxon>Chloroflexia</taxon>
        <taxon>Chloroflexales</taxon>
        <taxon>Chloroflexineae</taxon>
        <taxon>Oscillochloridaceae</taxon>
        <taxon>Oscillochloris</taxon>
    </lineage>
</organism>
<gene>
    <name evidence="1" type="ORF">OSCT_1278</name>
</gene>
<keyword evidence="2" id="KW-1185">Reference proteome</keyword>
<name>E1ID77_9CHLR</name>
<dbReference type="HOGENOM" id="CLU_357055_0_0_0"/>
<proteinExistence type="predicted"/>
<dbReference type="AlphaFoldDB" id="E1ID77"/>
<sequence length="741" mass="78347">MSLLALIGLSAQISPVSGQSNPQRQVEFTISNSNNHKFPGITAYNDKVYIGAGINSAGAGVKDLTRAWSWSLGDQASSVSWEAQIGAMDGYADYSSVAMAASSNGDIYAVWSSSKENRIYFSRLPSGGTVWEGRQTIASGRFMFFPQIAVYGSDIYVIWNQSSHPLSLMVRKNGNWSGPYLTQYNTYSVAASVATGPSGHVAISYSTQDLATAIAIFNGTSLSNTNLTGSARGADSSISIDANGKYYAAWRGLDSSGAYSGVFLGESSNGVNWSTRQLVSGDVKGGTVNVIVDGGGTLHLGWTALVSGSLRGYYTYRLPGQSNFMTAASTSTAPLFNSRMAISSGGRYAHLVAENHSNYPQKVLYTRFAGAPGTGISATPVIAGGANSVGVQGKTSISVSFTDLRVVQSNTYQVRWNWGSAPTDANPWQALSLANPTISVSVPNVTSCSSATLYTQIKDVTTGLVEVPAKTDSVVIDSDVQARARVSNPYVALASLSNTDSLAAELALSKGAVGAGDPLHTRIAVVYLDAYNAGDCSGVSSVTLSHNGSSGETYKLVNDRYQGFVPLPDLMNLVTGEWPVTITIQDGAGNTQETTIPIVFDDQAPVFSSVGTPTATPNPQADILQDLTFPNVVVSDNLYQNGTREFWGVWLANSTSIVGDPSTLNWISAPVEDVNSTTVRVRNWSLTAGLTEPLPTPGERTTYIYVRFLDGAGNATTATPLRIDVTSNFNPVKVNLPAVMR</sequence>
<dbReference type="Proteomes" id="UP000054010">
    <property type="component" value="Unassembled WGS sequence"/>
</dbReference>
<reference evidence="1 2" key="1">
    <citation type="journal article" date="2011" name="J. Bacteriol.">
        <title>Draft genome sequence of the anoxygenic filamentous phototrophic bacterium Oscillochloris trichoides subsp. DG-6.</title>
        <authorList>
            <person name="Kuznetsov B.B."/>
            <person name="Ivanovsky R.N."/>
            <person name="Keppen O.I."/>
            <person name="Sukhacheva M.V."/>
            <person name="Bumazhkin B.K."/>
            <person name="Patutina E.O."/>
            <person name="Beletsky A.V."/>
            <person name="Mardanov A.V."/>
            <person name="Baslerov R.V."/>
            <person name="Panteleeva A.N."/>
            <person name="Kolganova T.V."/>
            <person name="Ravin N.V."/>
            <person name="Skryabin K.G."/>
        </authorList>
    </citation>
    <scope>NUCLEOTIDE SEQUENCE [LARGE SCALE GENOMIC DNA]</scope>
    <source>
        <strain evidence="1 2">DG-6</strain>
    </source>
</reference>
<comment type="caution">
    <text evidence="1">The sequence shown here is derived from an EMBL/GenBank/DDBJ whole genome shotgun (WGS) entry which is preliminary data.</text>
</comment>
<evidence type="ECO:0000313" key="2">
    <source>
        <dbReference type="Proteomes" id="UP000054010"/>
    </source>
</evidence>